<dbReference type="GO" id="GO:0008270">
    <property type="term" value="F:zinc ion binding"/>
    <property type="evidence" value="ECO:0007669"/>
    <property type="project" value="UniProtKB-UniRule"/>
</dbReference>
<evidence type="ECO:0000313" key="10">
    <source>
        <dbReference type="EMBL" id="NYE05077.1"/>
    </source>
</evidence>
<sequence length="157" mass="18033">MNKLMIDLVDETGQLSDEQMEDIEKLLNFAAEKENVEDNSEVSVTFVSNERIHEINREYRDKDAPTDVISFAMEELGEGEIELIGAELPRVLGDIIISIPKAEEQAKEYGHSFIRELGFLSVHGFLHLLGYDHMEKEEEEKMFARQKEILDAYGLSR</sequence>
<evidence type="ECO:0000313" key="11">
    <source>
        <dbReference type="Proteomes" id="UP000548423"/>
    </source>
</evidence>
<keyword evidence="9" id="KW-0963">Cytoplasm</keyword>
<accession>A0A852TBE7</accession>
<dbReference type="Proteomes" id="UP000548423">
    <property type="component" value="Unassembled WGS sequence"/>
</dbReference>
<evidence type="ECO:0000256" key="4">
    <source>
        <dbReference type="ARBA" id="ARBA00022722"/>
    </source>
</evidence>
<evidence type="ECO:0000256" key="3">
    <source>
        <dbReference type="ARBA" id="ARBA00022552"/>
    </source>
</evidence>
<evidence type="ECO:0000256" key="7">
    <source>
        <dbReference type="ARBA" id="ARBA00022801"/>
    </source>
</evidence>
<keyword evidence="4 9" id="KW-0540">Nuclease</keyword>
<comment type="caution">
    <text evidence="10">The sequence shown here is derived from an EMBL/GenBank/DDBJ whole genome shotgun (WGS) entry which is preliminary data.</text>
</comment>
<reference evidence="11" key="1">
    <citation type="submission" date="2020-07" db="EMBL/GenBank/DDBJ databases">
        <authorList>
            <person name="Partida-Martinez L."/>
            <person name="Huntemann M."/>
            <person name="Clum A."/>
            <person name="Wang J."/>
            <person name="Palaniappan K."/>
            <person name="Ritter S."/>
            <person name="Chen I.-M."/>
            <person name="Stamatis D."/>
            <person name="Reddy T."/>
            <person name="O'Malley R."/>
            <person name="Daum C."/>
            <person name="Shapiro N."/>
            <person name="Ivanova N."/>
            <person name="Kyrpides N."/>
            <person name="Woyke T."/>
        </authorList>
    </citation>
    <scope>NUCLEOTIDE SEQUENCE [LARGE SCALE GENOMIC DNA]</scope>
    <source>
        <strain evidence="11">AT2.8</strain>
    </source>
</reference>
<dbReference type="InterPro" id="IPR023091">
    <property type="entry name" value="MetalPrtase_cat_dom_sf_prd"/>
</dbReference>
<dbReference type="Gene3D" id="3.40.390.30">
    <property type="entry name" value="Metalloproteases ('zincins'), catalytic domain"/>
    <property type="match status" value="1"/>
</dbReference>
<comment type="similarity">
    <text evidence="1 9">Belongs to the endoribonuclease YbeY family.</text>
</comment>
<protein>
    <recommendedName>
        <fullName evidence="9">Endoribonuclease YbeY</fullName>
        <ecNumber evidence="9">3.1.-.-</ecNumber>
    </recommendedName>
</protein>
<keyword evidence="2 9" id="KW-0690">Ribosome biogenesis</keyword>
<dbReference type="GO" id="GO:0004222">
    <property type="term" value="F:metalloendopeptidase activity"/>
    <property type="evidence" value="ECO:0007669"/>
    <property type="project" value="InterPro"/>
</dbReference>
<keyword evidence="3 9" id="KW-0698">rRNA processing</keyword>
<dbReference type="NCBIfam" id="TIGR00043">
    <property type="entry name" value="rRNA maturation RNase YbeY"/>
    <property type="match status" value="1"/>
</dbReference>
<feature type="binding site" evidence="9">
    <location>
        <position position="127"/>
    </location>
    <ligand>
        <name>Zn(2+)</name>
        <dbReference type="ChEBI" id="CHEBI:29105"/>
        <note>catalytic</note>
    </ligand>
</feature>
<dbReference type="EC" id="3.1.-.-" evidence="9"/>
<organism evidence="10 11">
    <name type="scientific">Neobacillus niacini</name>
    <dbReference type="NCBI Taxonomy" id="86668"/>
    <lineage>
        <taxon>Bacteria</taxon>
        <taxon>Bacillati</taxon>
        <taxon>Bacillota</taxon>
        <taxon>Bacilli</taxon>
        <taxon>Bacillales</taxon>
        <taxon>Bacillaceae</taxon>
        <taxon>Neobacillus</taxon>
    </lineage>
</organism>
<evidence type="ECO:0000256" key="9">
    <source>
        <dbReference type="HAMAP-Rule" id="MF_00009"/>
    </source>
</evidence>
<dbReference type="PANTHER" id="PTHR46986">
    <property type="entry name" value="ENDORIBONUCLEASE YBEY, CHLOROPLASTIC"/>
    <property type="match status" value="1"/>
</dbReference>
<evidence type="ECO:0000256" key="2">
    <source>
        <dbReference type="ARBA" id="ARBA00022517"/>
    </source>
</evidence>
<dbReference type="GO" id="GO:0005737">
    <property type="term" value="C:cytoplasm"/>
    <property type="evidence" value="ECO:0007669"/>
    <property type="project" value="UniProtKB-SubCell"/>
</dbReference>
<dbReference type="EMBL" id="JACCBX010000003">
    <property type="protein sequence ID" value="NYE05077.1"/>
    <property type="molecule type" value="Genomic_DNA"/>
</dbReference>
<comment type="cofactor">
    <cofactor evidence="9">
        <name>Zn(2+)</name>
        <dbReference type="ChEBI" id="CHEBI:29105"/>
    </cofactor>
    <text evidence="9">Binds 1 zinc ion.</text>
</comment>
<dbReference type="AlphaFoldDB" id="A0A852TBE7"/>
<dbReference type="InterPro" id="IPR020549">
    <property type="entry name" value="YbeY_CS"/>
</dbReference>
<evidence type="ECO:0000256" key="5">
    <source>
        <dbReference type="ARBA" id="ARBA00022723"/>
    </source>
</evidence>
<proteinExistence type="inferred from homology"/>
<evidence type="ECO:0000256" key="8">
    <source>
        <dbReference type="ARBA" id="ARBA00022833"/>
    </source>
</evidence>
<keyword evidence="5 9" id="KW-0479">Metal-binding</keyword>
<dbReference type="GO" id="GO:0004521">
    <property type="term" value="F:RNA endonuclease activity"/>
    <property type="evidence" value="ECO:0007669"/>
    <property type="project" value="UniProtKB-UniRule"/>
</dbReference>
<keyword evidence="6 9" id="KW-0255">Endonuclease</keyword>
<gene>
    <name evidence="9" type="primary">ybeY</name>
    <name evidence="10" type="ORF">F4694_001826</name>
</gene>
<reference evidence="11" key="2">
    <citation type="submission" date="2020-08" db="EMBL/GenBank/DDBJ databases">
        <title>The Agave Microbiome: Exploring the role of microbial communities in plant adaptations to desert environments.</title>
        <authorList>
            <person name="Partida-Martinez L.P."/>
        </authorList>
    </citation>
    <scope>NUCLEOTIDE SEQUENCE [LARGE SCALE GENOMIC DNA]</scope>
    <source>
        <strain evidence="11">AT2.8</strain>
    </source>
</reference>
<evidence type="ECO:0000256" key="1">
    <source>
        <dbReference type="ARBA" id="ARBA00010875"/>
    </source>
</evidence>
<feature type="binding site" evidence="9">
    <location>
        <position position="123"/>
    </location>
    <ligand>
        <name>Zn(2+)</name>
        <dbReference type="ChEBI" id="CHEBI:29105"/>
        <note>catalytic</note>
    </ligand>
</feature>
<dbReference type="GO" id="GO:0006364">
    <property type="term" value="P:rRNA processing"/>
    <property type="evidence" value="ECO:0007669"/>
    <property type="project" value="UniProtKB-UniRule"/>
</dbReference>
<keyword evidence="7 9" id="KW-0378">Hydrolase</keyword>
<dbReference type="PROSITE" id="PS01306">
    <property type="entry name" value="UPF0054"/>
    <property type="match status" value="1"/>
</dbReference>
<name>A0A852TBE7_9BACI</name>
<feature type="binding site" evidence="9">
    <location>
        <position position="133"/>
    </location>
    <ligand>
        <name>Zn(2+)</name>
        <dbReference type="ChEBI" id="CHEBI:29105"/>
        <note>catalytic</note>
    </ligand>
</feature>
<comment type="subcellular location">
    <subcellularLocation>
        <location evidence="9">Cytoplasm</location>
    </subcellularLocation>
</comment>
<dbReference type="PANTHER" id="PTHR46986:SF1">
    <property type="entry name" value="ENDORIBONUCLEASE YBEY, CHLOROPLASTIC"/>
    <property type="match status" value="1"/>
</dbReference>
<dbReference type="InterPro" id="IPR002036">
    <property type="entry name" value="YbeY"/>
</dbReference>
<dbReference type="HAMAP" id="MF_00009">
    <property type="entry name" value="Endoribonucl_YbeY"/>
    <property type="match status" value="1"/>
</dbReference>
<comment type="function">
    <text evidence="9">Single strand-specific metallo-endoribonuclease involved in late-stage 70S ribosome quality control and in maturation of the 3' terminus of the 16S rRNA.</text>
</comment>
<dbReference type="SUPFAM" id="SSF55486">
    <property type="entry name" value="Metalloproteases ('zincins'), catalytic domain"/>
    <property type="match status" value="1"/>
</dbReference>
<dbReference type="Pfam" id="PF02130">
    <property type="entry name" value="YbeY"/>
    <property type="match status" value="1"/>
</dbReference>
<evidence type="ECO:0000256" key="6">
    <source>
        <dbReference type="ARBA" id="ARBA00022759"/>
    </source>
</evidence>
<keyword evidence="8 9" id="KW-0862">Zinc</keyword>